<dbReference type="RefSeq" id="WP_212643808.1">
    <property type="nucleotide sequence ID" value="NZ_CP074132.1"/>
</dbReference>
<keyword evidence="2" id="KW-1185">Reference proteome</keyword>
<name>A0ABX8C9K1_9ACTN</name>
<protein>
    <submittedName>
        <fullName evidence="1">Uncharacterized protein</fullName>
    </submittedName>
</protein>
<proteinExistence type="predicted"/>
<sequence>MSADFSGNPFEGAVEVCGLYNRPTASIGDEGRSLDLDNRGATDSAGISVAELHCVLDELEAPDSVVSQMEQTRALDGRQSAEWNGIQASWAYHPDTGLDVLLSVG</sequence>
<evidence type="ECO:0000313" key="2">
    <source>
        <dbReference type="Proteomes" id="UP000678016"/>
    </source>
</evidence>
<accession>A0ABX8C9K1</accession>
<gene>
    <name evidence="1" type="ORF">KGD83_11840</name>
</gene>
<organism evidence="1 2">
    <name type="scientific">Nocardiopsis akebiae</name>
    <dbReference type="NCBI Taxonomy" id="2831968"/>
    <lineage>
        <taxon>Bacteria</taxon>
        <taxon>Bacillati</taxon>
        <taxon>Actinomycetota</taxon>
        <taxon>Actinomycetes</taxon>
        <taxon>Streptosporangiales</taxon>
        <taxon>Nocardiopsidaceae</taxon>
        <taxon>Nocardiopsis</taxon>
    </lineage>
</organism>
<evidence type="ECO:0000313" key="1">
    <source>
        <dbReference type="EMBL" id="QUX31114.1"/>
    </source>
</evidence>
<reference evidence="2" key="1">
    <citation type="submission" date="2021-05" db="EMBL/GenBank/DDBJ databases">
        <title>Direct Submission.</title>
        <authorList>
            <person name="Li K."/>
            <person name="Gao J."/>
        </authorList>
    </citation>
    <scope>NUCLEOTIDE SEQUENCE [LARGE SCALE GENOMIC DNA]</scope>
    <source>
        <strain evidence="2">HDS12</strain>
    </source>
</reference>
<dbReference type="EMBL" id="CP074132">
    <property type="protein sequence ID" value="QUX31114.1"/>
    <property type="molecule type" value="Genomic_DNA"/>
</dbReference>
<dbReference type="Proteomes" id="UP000678016">
    <property type="component" value="Chromosome"/>
</dbReference>